<dbReference type="InterPro" id="IPR007456">
    <property type="entry name" value="Smg"/>
</dbReference>
<dbReference type="OrthoDB" id="5297467at2"/>
<dbReference type="HAMAP" id="MF_00598">
    <property type="entry name" value="Smg"/>
    <property type="match status" value="1"/>
</dbReference>
<protein>
    <recommendedName>
        <fullName evidence="1">Protein Smg homolog</fullName>
    </recommendedName>
</protein>
<dbReference type="EMBL" id="SJZB01000042">
    <property type="protein sequence ID" value="TCJ12915.1"/>
    <property type="molecule type" value="Genomic_DNA"/>
</dbReference>
<evidence type="ECO:0000313" key="3">
    <source>
        <dbReference type="Proteomes" id="UP000295443"/>
    </source>
</evidence>
<comment type="similarity">
    <text evidence="1">Belongs to the Smg family.</text>
</comment>
<dbReference type="AlphaFoldDB" id="A0A4R1B8G0"/>
<accession>A0A4R1B8G0</accession>
<reference evidence="2 3" key="1">
    <citation type="submission" date="2019-03" db="EMBL/GenBank/DDBJ databases">
        <title>Genome sequence of Thiobacillaceae bacterium LSR1, a sulfur-oxidizing bacterium isolated from freshwater sediment.</title>
        <authorList>
            <person name="Li S."/>
        </authorList>
    </citation>
    <scope>NUCLEOTIDE SEQUENCE [LARGE SCALE GENOMIC DNA]</scope>
    <source>
        <strain evidence="2 3">LSR1</strain>
    </source>
</reference>
<evidence type="ECO:0000256" key="1">
    <source>
        <dbReference type="HAMAP-Rule" id="MF_00598"/>
    </source>
</evidence>
<dbReference type="PANTHER" id="PTHR38692:SF1">
    <property type="entry name" value="PROTEIN SMG"/>
    <property type="match status" value="1"/>
</dbReference>
<comment type="caution">
    <text evidence="2">The sequence shown here is derived from an EMBL/GenBank/DDBJ whole genome shotgun (WGS) entry which is preliminary data.</text>
</comment>
<dbReference type="PANTHER" id="PTHR38692">
    <property type="entry name" value="PROTEIN SMG"/>
    <property type="match status" value="1"/>
</dbReference>
<dbReference type="Pfam" id="PF04361">
    <property type="entry name" value="DUF494"/>
    <property type="match status" value="1"/>
</dbReference>
<sequence length="153" mass="17108">MFDILLYLYDNYLVADLHPDAETLSRKLAAVGFESEDIDRALNWLAALDELEPMAAAADSGPGSRCYTDEESRRLHPDGLGFLIHLESAELLPGHAREWVIEQALALEDQEVSADKIKWITLLAISRLNGPGDAIWLEDLVRADEDGWQPTLH</sequence>
<name>A0A4R1B8G0_9PROT</name>
<keyword evidence="3" id="KW-1185">Reference proteome</keyword>
<organism evidence="2 3">
    <name type="scientific">Parasulfuritortus cantonensis</name>
    <dbReference type="NCBI Taxonomy" id="2528202"/>
    <lineage>
        <taxon>Bacteria</taxon>
        <taxon>Pseudomonadati</taxon>
        <taxon>Pseudomonadota</taxon>
        <taxon>Betaproteobacteria</taxon>
        <taxon>Nitrosomonadales</taxon>
        <taxon>Thiobacillaceae</taxon>
        <taxon>Parasulfuritortus</taxon>
    </lineage>
</organism>
<proteinExistence type="inferred from homology"/>
<dbReference type="Proteomes" id="UP000295443">
    <property type="component" value="Unassembled WGS sequence"/>
</dbReference>
<gene>
    <name evidence="1" type="primary">smg</name>
    <name evidence="2" type="ORF">EZJ19_11845</name>
</gene>
<evidence type="ECO:0000313" key="2">
    <source>
        <dbReference type="EMBL" id="TCJ12915.1"/>
    </source>
</evidence>
<dbReference type="RefSeq" id="WP_131447828.1">
    <property type="nucleotide sequence ID" value="NZ_SJZB01000042.1"/>
</dbReference>